<dbReference type="PROSITE" id="PS50862">
    <property type="entry name" value="AA_TRNA_LIGASE_II"/>
    <property type="match status" value="1"/>
</dbReference>
<evidence type="ECO:0000313" key="4">
    <source>
        <dbReference type="Proteomes" id="UP000008815"/>
    </source>
</evidence>
<dbReference type="InterPro" id="IPR045864">
    <property type="entry name" value="aa-tRNA-synth_II/BPL/LPL"/>
</dbReference>
<dbReference type="KEGG" id="bmj:BMULJ_04114"/>
<dbReference type="EMBL" id="AP009386">
    <property type="protein sequence ID" value="BAG45971.1"/>
    <property type="molecule type" value="Genomic_DNA"/>
</dbReference>
<feature type="domain" description="Aminoacyl-transfer RNA synthetases class-II family profile" evidence="2">
    <location>
        <begin position="168"/>
        <end position="325"/>
    </location>
</feature>
<organism evidence="3 4">
    <name type="scientific">Burkholderia multivorans (strain ATCC 17616 / 249)</name>
    <dbReference type="NCBI Taxonomy" id="395019"/>
    <lineage>
        <taxon>Bacteria</taxon>
        <taxon>Pseudomonadati</taxon>
        <taxon>Pseudomonadota</taxon>
        <taxon>Betaproteobacteria</taxon>
        <taxon>Burkholderiales</taxon>
        <taxon>Burkholderiaceae</taxon>
        <taxon>Burkholderia</taxon>
        <taxon>Burkholderia cepacia complex</taxon>
    </lineage>
</organism>
<dbReference type="CDD" id="cd00670">
    <property type="entry name" value="Gly_His_Pro_Ser_Thr_tRS_core"/>
    <property type="match status" value="1"/>
</dbReference>
<dbReference type="Gene3D" id="3.30.930.10">
    <property type="entry name" value="Bira Bifunctional Protein, Domain 2"/>
    <property type="match status" value="1"/>
</dbReference>
<evidence type="ECO:0000313" key="3">
    <source>
        <dbReference type="EMBL" id="BAG45971.1"/>
    </source>
</evidence>
<dbReference type="eggNOG" id="COG0172">
    <property type="taxonomic scope" value="Bacteria"/>
</dbReference>
<dbReference type="SUPFAM" id="SSF55681">
    <property type="entry name" value="Class II aaRS and biotin synthetases"/>
    <property type="match status" value="1"/>
</dbReference>
<feature type="region of interest" description="Disordered" evidence="1">
    <location>
        <begin position="1"/>
        <end position="22"/>
    </location>
</feature>
<gene>
    <name evidence="3" type="ordered locus">BMULJ_04114</name>
</gene>
<dbReference type="NCBIfam" id="NF005479">
    <property type="entry name" value="PRK07080.1"/>
    <property type="match status" value="1"/>
</dbReference>
<dbReference type="HOGENOM" id="CLU_054340_0_0_4"/>
<reference evidence="3 4" key="1">
    <citation type="submission" date="2007-04" db="EMBL/GenBank/DDBJ databases">
        <title>Complete genome sequence of Burkholderia multivorans ATCC 17616.</title>
        <authorList>
            <person name="Ohtsubo Y."/>
            <person name="Yamashita A."/>
            <person name="Kurokawa K."/>
            <person name="Takami H."/>
            <person name="Yuhara S."/>
            <person name="Nishiyama E."/>
            <person name="Endo R."/>
            <person name="Miyazaki R."/>
            <person name="Ono A."/>
            <person name="Yano K."/>
            <person name="Ito M."/>
            <person name="Sota M."/>
            <person name="Yuji N."/>
            <person name="Hattori M."/>
            <person name="Tsuda M."/>
        </authorList>
    </citation>
    <scope>NUCLEOTIDE SEQUENCE [LARGE SCALE GENOMIC DNA]</scope>
    <source>
        <strain evidence="4">ATCC 17616 / 249</strain>
    </source>
</reference>
<accession>A0A0H3KL67</accession>
<keyword evidence="4" id="KW-1185">Reference proteome</keyword>
<feature type="compositionally biased region" description="Low complexity" evidence="1">
    <location>
        <begin position="1"/>
        <end position="18"/>
    </location>
</feature>
<evidence type="ECO:0000256" key="1">
    <source>
        <dbReference type="SAM" id="MobiDB-lite"/>
    </source>
</evidence>
<dbReference type="Proteomes" id="UP000008815">
    <property type="component" value="Chromosome 2"/>
</dbReference>
<name>A0A0H3KL67_BURM1</name>
<evidence type="ECO:0000259" key="2">
    <source>
        <dbReference type="PROSITE" id="PS50862"/>
    </source>
</evidence>
<dbReference type="RefSeq" id="WP_006415756.1">
    <property type="nucleotide sequence ID" value="NC_010086.1"/>
</dbReference>
<protein>
    <submittedName>
        <fullName evidence="3">Seryl-tRNA synthetase</fullName>
    </submittedName>
</protein>
<dbReference type="InterPro" id="IPR006195">
    <property type="entry name" value="aa-tRNA-synth_II"/>
</dbReference>
<dbReference type="STRING" id="395019.BMULJ_04114"/>
<sequence>MNDRLSVAPAAPSVPADAPLDRAGVNPLRDEMIDAGLLVSTGIQGLFGRSEAFERVVEALDAYVSRLGADQHAEVLRFPPAMSRLEFERSEYMKSFPQLAGSVHSFGGNEHQHQRLLQCLERGEDWTENQKPTYVVMTPAACYPIYPVVAREGALPPDGRIFDVFSYCFRHEPSLDPTRMQLFRMREYVRIGTPEQILAFRQTWIERGTQMIDSLGLPNAIDLANDPFFGRGGKIVADSQREQNLKFELLIPIEHDGRQTACLSFNYHMDHFGLLWNIRTATDDVAHTGCVGFGLERLTLALFRHHGFDIEAWPADVRNVLWGTP</sequence>
<proteinExistence type="predicted"/>
<dbReference type="AlphaFoldDB" id="A0A0H3KL67"/>